<dbReference type="Pfam" id="PF01047">
    <property type="entry name" value="MarR"/>
    <property type="match status" value="1"/>
</dbReference>
<accession>A0A5B9Y507</accession>
<protein>
    <submittedName>
        <fullName evidence="5">MarR family transcriptional regulator</fullName>
    </submittedName>
</protein>
<evidence type="ECO:0000256" key="3">
    <source>
        <dbReference type="ARBA" id="ARBA00023163"/>
    </source>
</evidence>
<dbReference type="AlphaFoldDB" id="A0A5B9Y507"/>
<dbReference type="InterPro" id="IPR036390">
    <property type="entry name" value="WH_DNA-bd_sf"/>
</dbReference>
<reference evidence="5 6" key="1">
    <citation type="submission" date="2019-08" db="EMBL/GenBank/DDBJ databases">
        <title>Complete genome sequence of Spiroplasma chinense CCH (DSM 19755).</title>
        <authorList>
            <person name="Shen H.-Y."/>
            <person name="Lin Y.-C."/>
            <person name="Chou L."/>
            <person name="Kuo C.-H."/>
        </authorList>
    </citation>
    <scope>NUCLEOTIDE SEQUENCE [LARGE SCALE GENOMIC DNA]</scope>
    <source>
        <strain evidence="5 6">CCH</strain>
    </source>
</reference>
<dbReference type="GO" id="GO:0003700">
    <property type="term" value="F:DNA-binding transcription factor activity"/>
    <property type="evidence" value="ECO:0007669"/>
    <property type="project" value="InterPro"/>
</dbReference>
<gene>
    <name evidence="5" type="ORF">SCHIN_v1c05720</name>
</gene>
<keyword evidence="3" id="KW-0804">Transcription</keyword>
<dbReference type="InterPro" id="IPR036388">
    <property type="entry name" value="WH-like_DNA-bd_sf"/>
</dbReference>
<evidence type="ECO:0000259" key="4">
    <source>
        <dbReference type="PROSITE" id="PS50995"/>
    </source>
</evidence>
<dbReference type="PROSITE" id="PS50995">
    <property type="entry name" value="HTH_MARR_2"/>
    <property type="match status" value="1"/>
</dbReference>
<organism evidence="5 6">
    <name type="scientific">Spiroplasma chinense</name>
    <dbReference type="NCBI Taxonomy" id="216932"/>
    <lineage>
        <taxon>Bacteria</taxon>
        <taxon>Bacillati</taxon>
        <taxon>Mycoplasmatota</taxon>
        <taxon>Mollicutes</taxon>
        <taxon>Entomoplasmatales</taxon>
        <taxon>Spiroplasmataceae</taxon>
        <taxon>Spiroplasma</taxon>
    </lineage>
</organism>
<dbReference type="InterPro" id="IPR000835">
    <property type="entry name" value="HTH_MarR-typ"/>
</dbReference>
<feature type="domain" description="HTH marR-type" evidence="4">
    <location>
        <begin position="1"/>
        <end position="136"/>
    </location>
</feature>
<evidence type="ECO:0000313" key="6">
    <source>
        <dbReference type="Proteomes" id="UP000323144"/>
    </source>
</evidence>
<dbReference type="SMART" id="SM00347">
    <property type="entry name" value="HTH_MARR"/>
    <property type="match status" value="1"/>
</dbReference>
<dbReference type="PANTHER" id="PTHR42756:SF1">
    <property type="entry name" value="TRANSCRIPTIONAL REPRESSOR OF EMRAB OPERON"/>
    <property type="match status" value="1"/>
</dbReference>
<dbReference type="GO" id="GO:0003677">
    <property type="term" value="F:DNA binding"/>
    <property type="evidence" value="ECO:0007669"/>
    <property type="project" value="UniProtKB-KW"/>
</dbReference>
<evidence type="ECO:0000313" key="5">
    <source>
        <dbReference type="EMBL" id="QEH61769.1"/>
    </source>
</evidence>
<dbReference type="EMBL" id="CP043026">
    <property type="protein sequence ID" value="QEH61769.1"/>
    <property type="molecule type" value="Genomic_DNA"/>
</dbReference>
<dbReference type="Proteomes" id="UP000323144">
    <property type="component" value="Chromosome"/>
</dbReference>
<keyword evidence="2" id="KW-0238">DNA-binding</keyword>
<dbReference type="RefSeq" id="WP_166508154.1">
    <property type="nucleotide sequence ID" value="NZ_CP043026.1"/>
</dbReference>
<keyword evidence="6" id="KW-1185">Reference proteome</keyword>
<evidence type="ECO:0000256" key="2">
    <source>
        <dbReference type="ARBA" id="ARBA00023125"/>
    </source>
</evidence>
<dbReference type="SUPFAM" id="SSF46785">
    <property type="entry name" value="Winged helix' DNA-binding domain"/>
    <property type="match status" value="1"/>
</dbReference>
<sequence length="143" mass="16843">MHDISFSIQLFLTATFAVEYVEKKLKKIGLDRNEFLYIIVAKYFPSVSQSTIAKKLNVNRSTVSRIISKLIKKDYCYRENSENNRDFNVYLTNKGQETCTDIEKVISEFEDKYLNTLGNTKDFTNTFWDFFTKIREAQFGIKK</sequence>
<name>A0A5B9Y507_9MOLU</name>
<proteinExistence type="predicted"/>
<keyword evidence="1" id="KW-0805">Transcription regulation</keyword>
<dbReference type="KEGG" id="schi:SCHIN_v1c05720"/>
<evidence type="ECO:0000256" key="1">
    <source>
        <dbReference type="ARBA" id="ARBA00023015"/>
    </source>
</evidence>
<dbReference type="PANTHER" id="PTHR42756">
    <property type="entry name" value="TRANSCRIPTIONAL REGULATOR, MARR"/>
    <property type="match status" value="1"/>
</dbReference>
<dbReference type="Gene3D" id="1.10.10.10">
    <property type="entry name" value="Winged helix-like DNA-binding domain superfamily/Winged helix DNA-binding domain"/>
    <property type="match status" value="1"/>
</dbReference>